<evidence type="ECO:0000256" key="6">
    <source>
        <dbReference type="ARBA" id="ARBA00022519"/>
    </source>
</evidence>
<dbReference type="SUPFAM" id="SSF56112">
    <property type="entry name" value="Protein kinase-like (PK-like)"/>
    <property type="match status" value="1"/>
</dbReference>
<comment type="similarity">
    <text evidence="3 15">Belongs to the protein kinase superfamily. KdkA/RfaP family.</text>
</comment>
<evidence type="ECO:0000256" key="13">
    <source>
        <dbReference type="ARBA" id="ARBA00029511"/>
    </source>
</evidence>
<accession>A0ABR4YE53</accession>
<comment type="subcellular location">
    <subcellularLocation>
        <location evidence="1 15">Cell inner membrane</location>
        <topology evidence="1 15">Peripheral membrane protein</topology>
        <orientation evidence="1 15">Cytoplasmic side</orientation>
    </subcellularLocation>
</comment>
<keyword evidence="7 15" id="KW-0808">Transferase</keyword>
<comment type="function">
    <text evidence="15">Catalyzes the ATP-dependent phosphorylation of the 3-deoxy-D-manno-octulosonic acid (Kdo) residue in Kdo-lipid IV(A) at the 4-OH position.</text>
</comment>
<evidence type="ECO:0000256" key="11">
    <source>
        <dbReference type="ARBA" id="ARBA00022985"/>
    </source>
</evidence>
<evidence type="ECO:0000256" key="9">
    <source>
        <dbReference type="ARBA" id="ARBA00022777"/>
    </source>
</evidence>
<keyword evidence="11 15" id="KW-0448">Lipopolysaccharide biosynthesis</keyword>
<evidence type="ECO:0000256" key="10">
    <source>
        <dbReference type="ARBA" id="ARBA00022840"/>
    </source>
</evidence>
<dbReference type="InterPro" id="IPR011009">
    <property type="entry name" value="Kinase-like_dom_sf"/>
</dbReference>
<keyword evidence="17" id="KW-1185">Reference proteome</keyword>
<evidence type="ECO:0000256" key="2">
    <source>
        <dbReference type="ARBA" id="ARBA00004713"/>
    </source>
</evidence>
<keyword evidence="12 15" id="KW-0472">Membrane</keyword>
<evidence type="ECO:0000313" key="16">
    <source>
        <dbReference type="EMBL" id="KHA61773.1"/>
    </source>
</evidence>
<keyword evidence="6 15" id="KW-0997">Cell inner membrane</keyword>
<proteinExistence type="inferred from homology"/>
<evidence type="ECO:0000256" key="4">
    <source>
        <dbReference type="ARBA" id="ARBA00011988"/>
    </source>
</evidence>
<protein>
    <recommendedName>
        <fullName evidence="13 15">3-deoxy-D-manno-octulosonic acid kinase</fullName>
        <shortName evidence="15">Kdo kinase</shortName>
        <ecNumber evidence="4 15">2.7.1.166</ecNumber>
    </recommendedName>
</protein>
<evidence type="ECO:0000256" key="1">
    <source>
        <dbReference type="ARBA" id="ARBA00004515"/>
    </source>
</evidence>
<comment type="catalytic activity">
    <reaction evidence="14 15">
        <text>an alpha-Kdo-(2-&gt;6)-lipid IVA + ATP = a 4-O-phospho-alpha-Kdo-(2-&gt;6)-lipid IVA + ADP + H(+)</text>
        <dbReference type="Rhea" id="RHEA:74271"/>
        <dbReference type="ChEBI" id="CHEBI:15378"/>
        <dbReference type="ChEBI" id="CHEBI:30616"/>
        <dbReference type="ChEBI" id="CHEBI:176428"/>
        <dbReference type="ChEBI" id="CHEBI:193140"/>
        <dbReference type="ChEBI" id="CHEBI:456216"/>
        <dbReference type="EC" id="2.7.1.166"/>
    </reaction>
</comment>
<comment type="caution">
    <text evidence="16">The sequence shown here is derived from an EMBL/GenBank/DDBJ whole genome shotgun (WGS) entry which is preliminary data.</text>
</comment>
<dbReference type="Proteomes" id="UP000030520">
    <property type="component" value="Unassembled WGS sequence"/>
</dbReference>
<evidence type="ECO:0000313" key="17">
    <source>
        <dbReference type="Proteomes" id="UP000030520"/>
    </source>
</evidence>
<evidence type="ECO:0000256" key="12">
    <source>
        <dbReference type="ARBA" id="ARBA00023136"/>
    </source>
</evidence>
<evidence type="ECO:0000256" key="8">
    <source>
        <dbReference type="ARBA" id="ARBA00022741"/>
    </source>
</evidence>
<dbReference type="EMBL" id="JRWM01000005">
    <property type="protein sequence ID" value="KHA61773.1"/>
    <property type="molecule type" value="Genomic_DNA"/>
</dbReference>
<gene>
    <name evidence="15" type="primary">kdkA</name>
    <name evidence="16" type="ORF">NL53_05190</name>
</gene>
<evidence type="ECO:0000256" key="14">
    <source>
        <dbReference type="ARBA" id="ARBA00034417"/>
    </source>
</evidence>
<dbReference type="InterPro" id="IPR022826">
    <property type="entry name" value="KDO_kinase"/>
</dbReference>
<evidence type="ECO:0000256" key="7">
    <source>
        <dbReference type="ARBA" id="ARBA00022679"/>
    </source>
</evidence>
<keyword evidence="5 15" id="KW-1003">Cell membrane</keyword>
<keyword evidence="10 15" id="KW-0067">ATP-binding</keyword>
<dbReference type="Gene3D" id="1.10.510.10">
    <property type="entry name" value="Transferase(Phosphotransferase) domain 1"/>
    <property type="match status" value="1"/>
</dbReference>
<evidence type="ECO:0000256" key="3">
    <source>
        <dbReference type="ARBA" id="ARBA00010327"/>
    </source>
</evidence>
<dbReference type="HAMAP" id="MF_00521">
    <property type="entry name" value="KDO_kinase"/>
    <property type="match status" value="1"/>
</dbReference>
<name>A0ABR4YE53_9VIBR</name>
<comment type="pathway">
    <text evidence="2 15">Bacterial outer membrane biogenesis; LPS core biosynthesis.</text>
</comment>
<keyword evidence="8 15" id="KW-0547">Nucleotide-binding</keyword>
<organism evidence="16 17">
    <name type="scientific">Vibrio variabilis</name>
    <dbReference type="NCBI Taxonomy" id="990271"/>
    <lineage>
        <taxon>Bacteria</taxon>
        <taxon>Pseudomonadati</taxon>
        <taxon>Pseudomonadota</taxon>
        <taxon>Gammaproteobacteria</taxon>
        <taxon>Vibrionales</taxon>
        <taxon>Vibrionaceae</taxon>
        <taxon>Vibrio</taxon>
    </lineage>
</organism>
<evidence type="ECO:0000256" key="5">
    <source>
        <dbReference type="ARBA" id="ARBA00022475"/>
    </source>
</evidence>
<dbReference type="EC" id="2.7.1.166" evidence="4 15"/>
<sequence>MREYQTKNQVVWFDEQLLREDPSQAFDVDFWQQNDAIIGSAEGRGTTWFIQTQTMQAALRHYRRGGLFGKLVSDSYWFTGWQETRSYAEFQLLKTLADAGVHVPKPIAARAIKSGLTYRADLLSEKIAHAEDLVGVLQRREMSAEEYYRVGVEIAKMHHVQVNHTDLNIHNLLLDRDGQVWVIDFDKCYHQDGTDWQQNNLDRLLRSFVKEKNKRSIHWQEAHFSPLLEGYQQYK</sequence>
<dbReference type="Pfam" id="PF06293">
    <property type="entry name" value="Kdo"/>
    <property type="match status" value="1"/>
</dbReference>
<evidence type="ECO:0000256" key="15">
    <source>
        <dbReference type="HAMAP-Rule" id="MF_00521"/>
    </source>
</evidence>
<feature type="active site" evidence="15">
    <location>
        <position position="166"/>
    </location>
</feature>
<dbReference type="NCBIfam" id="NF002475">
    <property type="entry name" value="PRK01723.1"/>
    <property type="match status" value="1"/>
</dbReference>
<keyword evidence="9 15" id="KW-0418">Kinase</keyword>
<reference evidence="16 17" key="1">
    <citation type="submission" date="2014-10" db="EMBL/GenBank/DDBJ databases">
        <title>Genome sequencing of Vibrio variabilis T01.</title>
        <authorList>
            <person name="Chan K.-G."/>
            <person name="Mohamad N.I."/>
        </authorList>
    </citation>
    <scope>NUCLEOTIDE SEQUENCE [LARGE SCALE GENOMIC DNA]</scope>
    <source>
        <strain evidence="16 17">T01</strain>
    </source>
</reference>
<dbReference type="GO" id="GO:0016301">
    <property type="term" value="F:kinase activity"/>
    <property type="evidence" value="ECO:0007669"/>
    <property type="project" value="UniProtKB-KW"/>
</dbReference>